<name>A0A6A6TJ57_9PLEO</name>
<evidence type="ECO:0000313" key="2">
    <source>
        <dbReference type="EMBL" id="KAF2659772.1"/>
    </source>
</evidence>
<sequence>MATAVCSEVDTGMAFFNRAVRSLSQASQPESPIDGTSPPLLSPFIPATPTNTPACHSPDEVTSSPPTALPPTNSPASNVGNEFISPTDEDTAIQFHPPDFLKLHHFHSPLLWPTAPPNSPEAFPTIGDVMGSIDEVNSCLGERLAALTLATSKNAGLSTTEMKILKEDVPKAPGE</sequence>
<protein>
    <submittedName>
        <fullName evidence="2">Uncharacterized protein</fullName>
    </submittedName>
</protein>
<dbReference type="AlphaFoldDB" id="A0A6A6TJ57"/>
<feature type="compositionally biased region" description="Polar residues" evidence="1">
    <location>
        <begin position="48"/>
        <end position="66"/>
    </location>
</feature>
<evidence type="ECO:0000256" key="1">
    <source>
        <dbReference type="SAM" id="MobiDB-lite"/>
    </source>
</evidence>
<accession>A0A6A6TJ57</accession>
<dbReference type="OrthoDB" id="10478907at2759"/>
<keyword evidence="3" id="KW-1185">Reference proteome</keyword>
<evidence type="ECO:0000313" key="3">
    <source>
        <dbReference type="Proteomes" id="UP000799324"/>
    </source>
</evidence>
<gene>
    <name evidence="2" type="ORF">K491DRAFT_135021</name>
</gene>
<reference evidence="2" key="1">
    <citation type="journal article" date="2020" name="Stud. Mycol.">
        <title>101 Dothideomycetes genomes: a test case for predicting lifestyles and emergence of pathogens.</title>
        <authorList>
            <person name="Haridas S."/>
            <person name="Albert R."/>
            <person name="Binder M."/>
            <person name="Bloem J."/>
            <person name="Labutti K."/>
            <person name="Salamov A."/>
            <person name="Andreopoulos B."/>
            <person name="Baker S."/>
            <person name="Barry K."/>
            <person name="Bills G."/>
            <person name="Bluhm B."/>
            <person name="Cannon C."/>
            <person name="Castanera R."/>
            <person name="Culley D."/>
            <person name="Daum C."/>
            <person name="Ezra D."/>
            <person name="Gonzalez J."/>
            <person name="Henrissat B."/>
            <person name="Kuo A."/>
            <person name="Liang C."/>
            <person name="Lipzen A."/>
            <person name="Lutzoni F."/>
            <person name="Magnuson J."/>
            <person name="Mondo S."/>
            <person name="Nolan M."/>
            <person name="Ohm R."/>
            <person name="Pangilinan J."/>
            <person name="Park H.-J."/>
            <person name="Ramirez L."/>
            <person name="Alfaro M."/>
            <person name="Sun H."/>
            <person name="Tritt A."/>
            <person name="Yoshinaga Y."/>
            <person name="Zwiers L.-H."/>
            <person name="Turgeon B."/>
            <person name="Goodwin S."/>
            <person name="Spatafora J."/>
            <person name="Crous P."/>
            <person name="Grigoriev I."/>
        </authorList>
    </citation>
    <scope>NUCLEOTIDE SEQUENCE</scope>
    <source>
        <strain evidence="2">CBS 122681</strain>
    </source>
</reference>
<dbReference type="Proteomes" id="UP000799324">
    <property type="component" value="Unassembled WGS sequence"/>
</dbReference>
<proteinExistence type="predicted"/>
<organism evidence="2 3">
    <name type="scientific">Lophiostoma macrostomum CBS 122681</name>
    <dbReference type="NCBI Taxonomy" id="1314788"/>
    <lineage>
        <taxon>Eukaryota</taxon>
        <taxon>Fungi</taxon>
        <taxon>Dikarya</taxon>
        <taxon>Ascomycota</taxon>
        <taxon>Pezizomycotina</taxon>
        <taxon>Dothideomycetes</taxon>
        <taxon>Pleosporomycetidae</taxon>
        <taxon>Pleosporales</taxon>
        <taxon>Lophiostomataceae</taxon>
        <taxon>Lophiostoma</taxon>
    </lineage>
</organism>
<feature type="region of interest" description="Disordered" evidence="1">
    <location>
        <begin position="26"/>
        <end position="91"/>
    </location>
</feature>
<dbReference type="EMBL" id="MU004304">
    <property type="protein sequence ID" value="KAF2659772.1"/>
    <property type="molecule type" value="Genomic_DNA"/>
</dbReference>